<gene>
    <name evidence="1" type="ORF">J2S34_002194</name>
</gene>
<organism evidence="1 2">
    <name type="scientific">Nitrobacter winogradskyi</name>
    <name type="common">Nitrobacter agilis</name>
    <dbReference type="NCBI Taxonomy" id="913"/>
    <lineage>
        <taxon>Bacteria</taxon>
        <taxon>Pseudomonadati</taxon>
        <taxon>Pseudomonadota</taxon>
        <taxon>Alphaproteobacteria</taxon>
        <taxon>Hyphomicrobiales</taxon>
        <taxon>Nitrobacteraceae</taxon>
        <taxon>Nitrobacter</taxon>
    </lineage>
</organism>
<comment type="caution">
    <text evidence="1">The sequence shown here is derived from an EMBL/GenBank/DDBJ whole genome shotgun (WGS) entry which is preliminary data.</text>
</comment>
<protein>
    <submittedName>
        <fullName evidence="1">Uncharacterized protein</fullName>
    </submittedName>
</protein>
<name>A0ACC6AJG2_NITWI</name>
<reference evidence="1" key="1">
    <citation type="submission" date="2022-03" db="EMBL/GenBank/DDBJ databases">
        <title>Interactions between chemoautotrophic and heterotrophic bacteria.</title>
        <authorList>
            <person name="Santoro A."/>
        </authorList>
    </citation>
    <scope>NUCLEOTIDE SEQUENCE</scope>
    <source>
        <strain evidence="1">Nb-106</strain>
    </source>
</reference>
<accession>A0ACC6AJG2</accession>
<sequence>MARSMAKASGPQGAAYAIPTKDRGLRVLPLAVIRGHVDDFLGYACRRAELRFEVTPIGCGLAGYRPDQIAPRFAGAPANVILPEVFRAVLAASTWRSP</sequence>
<evidence type="ECO:0000313" key="1">
    <source>
        <dbReference type="EMBL" id="MCP1999746.1"/>
    </source>
</evidence>
<dbReference type="EMBL" id="JALJZS010000002">
    <property type="protein sequence ID" value="MCP1999746.1"/>
    <property type="molecule type" value="Genomic_DNA"/>
</dbReference>
<keyword evidence="2" id="KW-1185">Reference proteome</keyword>
<dbReference type="Proteomes" id="UP001205486">
    <property type="component" value="Unassembled WGS sequence"/>
</dbReference>
<proteinExistence type="predicted"/>
<evidence type="ECO:0000313" key="2">
    <source>
        <dbReference type="Proteomes" id="UP001205486"/>
    </source>
</evidence>